<protein>
    <submittedName>
        <fullName evidence="2">Uncharacterized protein</fullName>
    </submittedName>
</protein>
<evidence type="ECO:0000313" key="2">
    <source>
        <dbReference type="EMBL" id="CAD7628846.1"/>
    </source>
</evidence>
<dbReference type="EMBL" id="CAJPIZ010006159">
    <property type="protein sequence ID" value="CAG2109276.1"/>
    <property type="molecule type" value="Genomic_DNA"/>
</dbReference>
<dbReference type="EMBL" id="OC860734">
    <property type="protein sequence ID" value="CAD7628846.1"/>
    <property type="molecule type" value="Genomic_DNA"/>
</dbReference>
<name>A0A7R9KV71_9ACAR</name>
<keyword evidence="3" id="KW-1185">Reference proteome</keyword>
<accession>A0A7R9KV71</accession>
<reference evidence="2" key="1">
    <citation type="submission" date="2020-11" db="EMBL/GenBank/DDBJ databases">
        <authorList>
            <person name="Tran Van P."/>
        </authorList>
    </citation>
    <scope>NUCLEOTIDE SEQUENCE</scope>
</reference>
<sequence length="215" mass="24709">MSLDHRNVQIKYHDKPNDLPIDLRVPLQVETVNDLKCLLKASYLFNPRTQYKCVYIYPKDPMVDTKALGLSEELDRNITKLCEEMSALKASNESEVKALKAQLKSSNDTMKTMVEKIEILDHRLLTSDKRCTVNDFSSKSSPIGSHNQLTTNSDKIRDEINIQEMLTEIKNQNKITFNFMRGLIRDKENKDMRVLAEDTDDSEFVASVGKNFGFK</sequence>
<organism evidence="2">
    <name type="scientific">Medioppia subpectinata</name>
    <dbReference type="NCBI Taxonomy" id="1979941"/>
    <lineage>
        <taxon>Eukaryota</taxon>
        <taxon>Metazoa</taxon>
        <taxon>Ecdysozoa</taxon>
        <taxon>Arthropoda</taxon>
        <taxon>Chelicerata</taxon>
        <taxon>Arachnida</taxon>
        <taxon>Acari</taxon>
        <taxon>Acariformes</taxon>
        <taxon>Sarcoptiformes</taxon>
        <taxon>Oribatida</taxon>
        <taxon>Brachypylina</taxon>
        <taxon>Oppioidea</taxon>
        <taxon>Oppiidae</taxon>
        <taxon>Medioppia</taxon>
    </lineage>
</organism>
<evidence type="ECO:0000313" key="3">
    <source>
        <dbReference type="Proteomes" id="UP000759131"/>
    </source>
</evidence>
<dbReference type="AlphaFoldDB" id="A0A7R9KV71"/>
<keyword evidence="1" id="KW-0175">Coiled coil</keyword>
<evidence type="ECO:0000256" key="1">
    <source>
        <dbReference type="SAM" id="Coils"/>
    </source>
</evidence>
<proteinExistence type="predicted"/>
<dbReference type="Proteomes" id="UP000759131">
    <property type="component" value="Unassembled WGS sequence"/>
</dbReference>
<gene>
    <name evidence="2" type="ORF">OSB1V03_LOCUS9265</name>
</gene>
<feature type="coiled-coil region" evidence="1">
    <location>
        <begin position="71"/>
        <end position="116"/>
    </location>
</feature>